<proteinExistence type="predicted"/>
<evidence type="ECO:0000313" key="1">
    <source>
        <dbReference type="EMBL" id="MCT4369090.1"/>
    </source>
</evidence>
<reference evidence="2" key="1">
    <citation type="submission" date="2017-09" db="EMBL/GenBank/DDBJ databases">
        <title>Yangia sp. SAOS 153D whole genome sequencing.</title>
        <authorList>
            <person name="Verma A."/>
            <person name="Krishnamurthi S."/>
        </authorList>
    </citation>
    <scope>NUCLEOTIDE SEQUENCE [LARGE SCALE GENOMIC DNA]</scope>
    <source>
        <strain evidence="2">SAOS 153D</strain>
    </source>
</reference>
<dbReference type="Proteomes" id="UP000217448">
    <property type="component" value="Unassembled WGS sequence"/>
</dbReference>
<keyword evidence="3" id="KW-1185">Reference proteome</keyword>
<dbReference type="OrthoDB" id="7778890at2"/>
<reference evidence="3" key="2">
    <citation type="submission" date="2023-07" db="EMBL/GenBank/DDBJ databases">
        <title>Yangia mangrovi SAOS 153D genome.</title>
        <authorList>
            <person name="Verma A."/>
            <person name="Pal Y."/>
            <person name="Sundharam S."/>
            <person name="Bisht B."/>
            <person name="Srinivasan K."/>
        </authorList>
    </citation>
    <scope>NUCLEOTIDE SEQUENCE [LARGE SCALE GENOMIC DNA]</scope>
    <source>
        <strain evidence="3">SAOS 153D</strain>
    </source>
</reference>
<dbReference type="AlphaFoldDB" id="A0A2A3K0V2"/>
<comment type="caution">
    <text evidence="2">The sequence shown here is derived from an EMBL/GenBank/DDBJ whole genome shotgun (WGS) entry which is preliminary data.</text>
</comment>
<protein>
    <submittedName>
        <fullName evidence="2">Uncharacterized protein</fullName>
    </submittedName>
</protein>
<evidence type="ECO:0000313" key="2">
    <source>
        <dbReference type="EMBL" id="PBD21066.1"/>
    </source>
</evidence>
<evidence type="ECO:0000313" key="3">
    <source>
        <dbReference type="Proteomes" id="UP000217448"/>
    </source>
</evidence>
<dbReference type="EMBL" id="NTHN02000002">
    <property type="protein sequence ID" value="MCT4369090.1"/>
    <property type="molecule type" value="Genomic_DNA"/>
</dbReference>
<name>A0A2A3K0V2_9RHOB</name>
<gene>
    <name evidence="1" type="ORF">CLG85_001530</name>
    <name evidence="2" type="ORF">CLG85_00745</name>
</gene>
<sequence length="64" mass="6749">MSEGRGSIKIEGDMVVIRVPLAEAHSLRVALEPCPCKATKSAATASIRERIAKGLVFALAGRKS</sequence>
<accession>A0A2A3K0V2</accession>
<reference evidence="1" key="3">
    <citation type="submission" date="2024-05" db="EMBL/GenBank/DDBJ databases">
        <title>Yangia mangrovi SAOS 153D genome.</title>
        <authorList>
            <person name="Verma A."/>
            <person name="Pal Y."/>
            <person name="Sundharam S."/>
            <person name="Bisht B."/>
            <person name="Srinivasan K."/>
        </authorList>
    </citation>
    <scope>NUCLEOTIDE SEQUENCE</scope>
    <source>
        <strain evidence="1">SAOS 153D</strain>
    </source>
</reference>
<dbReference type="EMBL" id="NTHN01000011">
    <property type="protein sequence ID" value="PBD21066.1"/>
    <property type="molecule type" value="Genomic_DNA"/>
</dbReference>
<organism evidence="2">
    <name type="scientific">Alloyangia mangrovi</name>
    <dbReference type="NCBI Taxonomy" id="1779329"/>
    <lineage>
        <taxon>Bacteria</taxon>
        <taxon>Pseudomonadati</taxon>
        <taxon>Pseudomonadota</taxon>
        <taxon>Alphaproteobacteria</taxon>
        <taxon>Rhodobacterales</taxon>
        <taxon>Roseobacteraceae</taxon>
        <taxon>Alloyangia</taxon>
    </lineage>
</organism>
<dbReference type="RefSeq" id="WP_095880519.1">
    <property type="nucleotide sequence ID" value="NZ_NTHN02000002.1"/>
</dbReference>